<keyword evidence="3" id="KW-1185">Reference proteome</keyword>
<evidence type="ECO:0000313" key="2">
    <source>
        <dbReference type="EMBL" id="OCK42887.1"/>
    </source>
</evidence>
<keyword evidence="1" id="KW-0812">Transmembrane</keyword>
<dbReference type="STRING" id="447689.BA195_08245"/>
<feature type="transmembrane region" description="Helical" evidence="1">
    <location>
        <begin position="79"/>
        <end position="98"/>
    </location>
</feature>
<proteinExistence type="predicted"/>
<feature type="transmembrane region" description="Helical" evidence="1">
    <location>
        <begin position="110"/>
        <end position="127"/>
    </location>
</feature>
<organism evidence="2 3">
    <name type="scientific">Tenacibaculum soleae</name>
    <dbReference type="NCBI Taxonomy" id="447689"/>
    <lineage>
        <taxon>Bacteria</taxon>
        <taxon>Pseudomonadati</taxon>
        <taxon>Bacteroidota</taxon>
        <taxon>Flavobacteriia</taxon>
        <taxon>Flavobacteriales</taxon>
        <taxon>Flavobacteriaceae</taxon>
        <taxon>Tenacibaculum</taxon>
    </lineage>
</organism>
<dbReference type="RefSeq" id="WP_068704361.1">
    <property type="nucleotide sequence ID" value="NZ_MAKX01000002.1"/>
</dbReference>
<comment type="caution">
    <text evidence="2">The sequence shown here is derived from an EMBL/GenBank/DDBJ whole genome shotgun (WGS) entry which is preliminary data.</text>
</comment>
<evidence type="ECO:0000256" key="1">
    <source>
        <dbReference type="SAM" id="Phobius"/>
    </source>
</evidence>
<evidence type="ECO:0000313" key="3">
    <source>
        <dbReference type="Proteomes" id="UP000093186"/>
    </source>
</evidence>
<feature type="transmembrane region" description="Helical" evidence="1">
    <location>
        <begin position="15"/>
        <end position="34"/>
    </location>
</feature>
<dbReference type="OrthoDB" id="1163794at2"/>
<accession>A0A1B9XZA0</accession>
<reference evidence="2 3" key="1">
    <citation type="submission" date="2016-06" db="EMBL/GenBank/DDBJ databases">
        <title>Draft Genome Sequence of Tenacibaculum soleae UCD-KL19.</title>
        <authorList>
            <person name="Eisen J.A."/>
            <person name="Coil D.A."/>
            <person name="Lujan K.M."/>
        </authorList>
    </citation>
    <scope>NUCLEOTIDE SEQUENCE [LARGE SCALE GENOMIC DNA]</scope>
    <source>
        <strain evidence="2 3">UCD-KL19</strain>
    </source>
</reference>
<feature type="transmembrane region" description="Helical" evidence="1">
    <location>
        <begin position="46"/>
        <end position="67"/>
    </location>
</feature>
<dbReference type="EMBL" id="MAKX01000002">
    <property type="protein sequence ID" value="OCK42887.1"/>
    <property type="molecule type" value="Genomic_DNA"/>
</dbReference>
<keyword evidence="1" id="KW-0472">Membrane</keyword>
<dbReference type="Proteomes" id="UP000093186">
    <property type="component" value="Unassembled WGS sequence"/>
</dbReference>
<keyword evidence="1" id="KW-1133">Transmembrane helix</keyword>
<protein>
    <submittedName>
        <fullName evidence="2">Uncharacterized protein</fullName>
    </submittedName>
</protein>
<name>A0A1B9XZA0_9FLAO</name>
<dbReference type="AlphaFoldDB" id="A0A1B9XZA0"/>
<sequence>MKNQHLTVSNFTTKAFLLAAIPAYFFPLVMSWFSGWILNNPILMKASYTSIAIPSLVATIIVHLLLQQMKFVQKFPKNKYVRIMVMTVLMVVFSLVIIKLTNLEAYMLDIIPSSILGAIITTWKFSFKN</sequence>
<gene>
    <name evidence="2" type="ORF">BA195_08245</name>
</gene>